<dbReference type="AlphaFoldDB" id="A0A6M1TCX9"/>
<dbReference type="GO" id="GO:0070681">
    <property type="term" value="P:glutaminyl-tRNAGln biosynthesis via transamidation"/>
    <property type="evidence" value="ECO:0007669"/>
    <property type="project" value="TreeGrafter"/>
</dbReference>
<dbReference type="HAMAP" id="MF_00122">
    <property type="entry name" value="GatC"/>
    <property type="match status" value="1"/>
</dbReference>
<sequence>MSVTEKDVRYVAHLARLQFTDEEVEGLAKDMSKILDYMETLEELDTSDVEPLEHVIDMEYRLRDDKAKEPLPHEEALKNAPDADSDYFRVPKVID</sequence>
<keyword evidence="3" id="KW-1185">Reference proteome</keyword>
<dbReference type="InterPro" id="IPR036113">
    <property type="entry name" value="Asp/Glu-ADT_sf_sub_c"/>
</dbReference>
<dbReference type="SUPFAM" id="SSF141000">
    <property type="entry name" value="Glu-tRNAGln amidotransferase C subunit"/>
    <property type="match status" value="1"/>
</dbReference>
<dbReference type="GO" id="GO:0050567">
    <property type="term" value="F:glutaminyl-tRNA synthase (glutamine-hydrolyzing) activity"/>
    <property type="evidence" value="ECO:0007669"/>
    <property type="project" value="UniProtKB-UniRule"/>
</dbReference>
<keyword evidence="1" id="KW-0067">ATP-binding</keyword>
<dbReference type="EMBL" id="JAALLT010000005">
    <property type="protein sequence ID" value="NGP78023.1"/>
    <property type="molecule type" value="Genomic_DNA"/>
</dbReference>
<comment type="similarity">
    <text evidence="1">Belongs to the GatC family.</text>
</comment>
<dbReference type="GO" id="GO:0006450">
    <property type="term" value="P:regulation of translational fidelity"/>
    <property type="evidence" value="ECO:0007669"/>
    <property type="project" value="InterPro"/>
</dbReference>
<reference evidence="2 3" key="1">
    <citation type="submission" date="2020-02" db="EMBL/GenBank/DDBJ databases">
        <title>Balneolaceae bacterium YR4-1, complete genome.</title>
        <authorList>
            <person name="Li Y."/>
            <person name="Wu S."/>
        </authorList>
    </citation>
    <scope>NUCLEOTIDE SEQUENCE [LARGE SCALE GENOMIC DNA]</scope>
    <source>
        <strain evidence="2 3">YR4-1</strain>
    </source>
</reference>
<organism evidence="2 3">
    <name type="scientific">Halalkalibaculum roseum</name>
    <dbReference type="NCBI Taxonomy" id="2709311"/>
    <lineage>
        <taxon>Bacteria</taxon>
        <taxon>Pseudomonadati</taxon>
        <taxon>Balneolota</taxon>
        <taxon>Balneolia</taxon>
        <taxon>Balneolales</taxon>
        <taxon>Balneolaceae</taxon>
        <taxon>Halalkalibaculum</taxon>
    </lineage>
</organism>
<dbReference type="NCBIfam" id="TIGR00135">
    <property type="entry name" value="gatC"/>
    <property type="match status" value="1"/>
</dbReference>
<dbReference type="Gene3D" id="1.10.20.60">
    <property type="entry name" value="Glu-tRNAGln amidotransferase C subunit, N-terminal domain"/>
    <property type="match status" value="1"/>
</dbReference>
<evidence type="ECO:0000313" key="2">
    <source>
        <dbReference type="EMBL" id="NGP78023.1"/>
    </source>
</evidence>
<dbReference type="Pfam" id="PF02686">
    <property type="entry name" value="GatC"/>
    <property type="match status" value="1"/>
</dbReference>
<dbReference type="GO" id="GO:0016740">
    <property type="term" value="F:transferase activity"/>
    <property type="evidence" value="ECO:0007669"/>
    <property type="project" value="UniProtKB-KW"/>
</dbReference>
<dbReference type="Proteomes" id="UP000473278">
    <property type="component" value="Unassembled WGS sequence"/>
</dbReference>
<evidence type="ECO:0000313" key="3">
    <source>
        <dbReference type="Proteomes" id="UP000473278"/>
    </source>
</evidence>
<dbReference type="InterPro" id="IPR003837">
    <property type="entry name" value="GatC"/>
</dbReference>
<keyword evidence="2" id="KW-0808">Transferase</keyword>
<dbReference type="EC" id="6.3.5.-" evidence="1"/>
<accession>A0A6M1TCX9</accession>
<dbReference type="RefSeq" id="WP_165143758.1">
    <property type="nucleotide sequence ID" value="NZ_JAALLT010000005.1"/>
</dbReference>
<dbReference type="PANTHER" id="PTHR15004:SF0">
    <property type="entry name" value="GLUTAMYL-TRNA(GLN) AMIDOTRANSFERASE SUBUNIT C, MITOCHONDRIAL"/>
    <property type="match status" value="1"/>
</dbReference>
<keyword evidence="1" id="KW-0547">Nucleotide-binding</keyword>
<keyword evidence="1" id="KW-0648">Protein biosynthesis</keyword>
<comment type="subunit">
    <text evidence="1">Heterotrimer of A, B and C subunits.</text>
</comment>
<dbReference type="GO" id="GO:0005524">
    <property type="term" value="F:ATP binding"/>
    <property type="evidence" value="ECO:0007669"/>
    <property type="project" value="UniProtKB-KW"/>
</dbReference>
<proteinExistence type="inferred from homology"/>
<comment type="function">
    <text evidence="1">Allows the formation of correctly charged Asn-tRNA(Asn) or Gln-tRNA(Gln) through the transamidation of misacylated Asp-tRNA(Asn) or Glu-tRNA(Gln) in organisms which lack either or both of asparaginyl-tRNA or glutaminyl-tRNA synthetases. The reaction takes place in the presence of glutamine and ATP through an activated phospho-Asp-tRNA(Asn) or phospho-Glu-tRNA(Gln).</text>
</comment>
<name>A0A6M1TCX9_9BACT</name>
<comment type="caution">
    <text evidence="2">The sequence shown here is derived from an EMBL/GenBank/DDBJ whole genome shotgun (WGS) entry which is preliminary data.</text>
</comment>
<comment type="catalytic activity">
    <reaction evidence="1">
        <text>L-aspartyl-tRNA(Asn) + L-glutamine + ATP + H2O = L-asparaginyl-tRNA(Asn) + L-glutamate + ADP + phosphate + 2 H(+)</text>
        <dbReference type="Rhea" id="RHEA:14513"/>
        <dbReference type="Rhea" id="RHEA-COMP:9674"/>
        <dbReference type="Rhea" id="RHEA-COMP:9677"/>
        <dbReference type="ChEBI" id="CHEBI:15377"/>
        <dbReference type="ChEBI" id="CHEBI:15378"/>
        <dbReference type="ChEBI" id="CHEBI:29985"/>
        <dbReference type="ChEBI" id="CHEBI:30616"/>
        <dbReference type="ChEBI" id="CHEBI:43474"/>
        <dbReference type="ChEBI" id="CHEBI:58359"/>
        <dbReference type="ChEBI" id="CHEBI:78515"/>
        <dbReference type="ChEBI" id="CHEBI:78516"/>
        <dbReference type="ChEBI" id="CHEBI:456216"/>
    </reaction>
</comment>
<keyword evidence="1" id="KW-0436">Ligase</keyword>
<dbReference type="GO" id="GO:0006412">
    <property type="term" value="P:translation"/>
    <property type="evidence" value="ECO:0007669"/>
    <property type="project" value="UniProtKB-UniRule"/>
</dbReference>
<protein>
    <recommendedName>
        <fullName evidence="1">Aspartyl/glutamyl-tRNA(Asn/Gln) amidotransferase subunit C</fullName>
        <shortName evidence="1">Asp/Glu-ADT subunit C</shortName>
        <ecNumber evidence="1">6.3.5.-</ecNumber>
    </recommendedName>
</protein>
<dbReference type="PANTHER" id="PTHR15004">
    <property type="entry name" value="GLUTAMYL-TRNA(GLN) AMIDOTRANSFERASE SUBUNIT C, MITOCHONDRIAL"/>
    <property type="match status" value="1"/>
</dbReference>
<comment type="catalytic activity">
    <reaction evidence="1">
        <text>L-glutamyl-tRNA(Gln) + L-glutamine + ATP + H2O = L-glutaminyl-tRNA(Gln) + L-glutamate + ADP + phosphate + H(+)</text>
        <dbReference type="Rhea" id="RHEA:17521"/>
        <dbReference type="Rhea" id="RHEA-COMP:9681"/>
        <dbReference type="Rhea" id="RHEA-COMP:9684"/>
        <dbReference type="ChEBI" id="CHEBI:15377"/>
        <dbReference type="ChEBI" id="CHEBI:15378"/>
        <dbReference type="ChEBI" id="CHEBI:29985"/>
        <dbReference type="ChEBI" id="CHEBI:30616"/>
        <dbReference type="ChEBI" id="CHEBI:43474"/>
        <dbReference type="ChEBI" id="CHEBI:58359"/>
        <dbReference type="ChEBI" id="CHEBI:78520"/>
        <dbReference type="ChEBI" id="CHEBI:78521"/>
        <dbReference type="ChEBI" id="CHEBI:456216"/>
    </reaction>
</comment>
<gene>
    <name evidence="1 2" type="primary">gatC</name>
    <name evidence="2" type="ORF">G3570_15345</name>
</gene>
<evidence type="ECO:0000256" key="1">
    <source>
        <dbReference type="HAMAP-Rule" id="MF_00122"/>
    </source>
</evidence>